<evidence type="ECO:0000259" key="1">
    <source>
        <dbReference type="Pfam" id="PF00534"/>
    </source>
</evidence>
<dbReference type="Gene3D" id="3.40.50.2000">
    <property type="entry name" value="Glycogen Phosphorylase B"/>
    <property type="match status" value="2"/>
</dbReference>
<dbReference type="Pfam" id="PF00534">
    <property type="entry name" value="Glycos_transf_1"/>
    <property type="match status" value="1"/>
</dbReference>
<feature type="domain" description="Glycosyl transferase family 1" evidence="1">
    <location>
        <begin position="186"/>
        <end position="327"/>
    </location>
</feature>
<name>A0A7M2X3I3_9BACT</name>
<reference evidence="2 3" key="1">
    <citation type="submission" date="2020-10" db="EMBL/GenBank/DDBJ databases">
        <title>Wide distribution of Phycisphaera-like planctomycetes from WD2101 soil group in peatlands and genome analysis of the first cultivated representative.</title>
        <authorList>
            <person name="Dedysh S.N."/>
            <person name="Beletsky A.V."/>
            <person name="Ivanova A."/>
            <person name="Kulichevskaya I.S."/>
            <person name="Suzina N.E."/>
            <person name="Philippov D.A."/>
            <person name="Rakitin A.L."/>
            <person name="Mardanov A.V."/>
            <person name="Ravin N.V."/>
        </authorList>
    </citation>
    <scope>NUCLEOTIDE SEQUENCE [LARGE SCALE GENOMIC DNA]</scope>
    <source>
        <strain evidence="2 3">M1803</strain>
    </source>
</reference>
<evidence type="ECO:0000313" key="2">
    <source>
        <dbReference type="EMBL" id="QOV92337.1"/>
    </source>
</evidence>
<dbReference type="PANTHER" id="PTHR46401:SF8">
    <property type="entry name" value="BLL6006 PROTEIN"/>
    <property type="match status" value="1"/>
</dbReference>
<proteinExistence type="predicted"/>
<gene>
    <name evidence="2" type="ORF">IPV69_04475</name>
</gene>
<dbReference type="GO" id="GO:0016757">
    <property type="term" value="F:glycosyltransferase activity"/>
    <property type="evidence" value="ECO:0007669"/>
    <property type="project" value="InterPro"/>
</dbReference>
<evidence type="ECO:0000313" key="3">
    <source>
        <dbReference type="Proteomes" id="UP000593765"/>
    </source>
</evidence>
<sequence length="362" mass="40259">MDLAGEMLLEQLAGDSSLGLTPARICPPFRRRLTRLPPLSDRGGAVNADRLLNRLWDYPRYVHSIRQRFDLFHVVDHSYSQLVHALPADRTGVYCHDLDTFRCLVRPDLEPRPAWFRRMGRHILAGMQKAAVVFHSTLAVREQIVHSGWIDPSRLVHAPYGTSIEFTSVAPEVEPAEDLLASSAISGHPLVLHVGSCIARKRIDVLLEVFSEVSQVRPELRLVQVGGTWTTEQVKQIARLEIGHRIVQFRGLTRRQIASLYRRAALVLQPSEAEGFGLPVIEALACGAIVAASDIPVLREVGGPAAIYSPVGHVDQWVAAALQLLNDFSAAPLLPVRLDWASRYTWQAHARTIANSYLQLLS</sequence>
<dbReference type="EMBL" id="CP063458">
    <property type="protein sequence ID" value="QOV92337.1"/>
    <property type="molecule type" value="Genomic_DNA"/>
</dbReference>
<dbReference type="Proteomes" id="UP000593765">
    <property type="component" value="Chromosome"/>
</dbReference>
<dbReference type="PANTHER" id="PTHR46401">
    <property type="entry name" value="GLYCOSYLTRANSFERASE WBBK-RELATED"/>
    <property type="match status" value="1"/>
</dbReference>
<accession>A0A7M2X3I3</accession>
<dbReference type="AlphaFoldDB" id="A0A7M2X3I3"/>
<organism evidence="2 3">
    <name type="scientific">Humisphaera borealis</name>
    <dbReference type="NCBI Taxonomy" id="2807512"/>
    <lineage>
        <taxon>Bacteria</taxon>
        <taxon>Pseudomonadati</taxon>
        <taxon>Planctomycetota</taxon>
        <taxon>Phycisphaerae</taxon>
        <taxon>Tepidisphaerales</taxon>
        <taxon>Tepidisphaeraceae</taxon>
        <taxon>Humisphaera</taxon>
    </lineage>
</organism>
<keyword evidence="3" id="KW-1185">Reference proteome</keyword>
<dbReference type="SUPFAM" id="SSF53756">
    <property type="entry name" value="UDP-Glycosyltransferase/glycogen phosphorylase"/>
    <property type="match status" value="1"/>
</dbReference>
<protein>
    <submittedName>
        <fullName evidence="2">Glycosyltransferase</fullName>
    </submittedName>
</protein>
<dbReference type="KEGG" id="hbs:IPV69_04475"/>
<dbReference type="InterPro" id="IPR001296">
    <property type="entry name" value="Glyco_trans_1"/>
</dbReference>